<dbReference type="GO" id="GO:0035673">
    <property type="term" value="F:oligopeptide transmembrane transporter activity"/>
    <property type="evidence" value="ECO:0007669"/>
    <property type="project" value="InterPro"/>
</dbReference>
<protein>
    <submittedName>
        <fullName evidence="7">Oligopeptide transporter</fullName>
    </submittedName>
</protein>
<dbReference type="HOGENOM" id="CLU_018238_0_0_6"/>
<feature type="transmembrane region" description="Helical" evidence="6">
    <location>
        <begin position="594"/>
        <end position="615"/>
    </location>
</feature>
<dbReference type="InterPro" id="IPR004813">
    <property type="entry name" value="OPT"/>
</dbReference>
<evidence type="ECO:0000256" key="5">
    <source>
        <dbReference type="ARBA" id="ARBA00023136"/>
    </source>
</evidence>
<dbReference type="InterPro" id="IPR045035">
    <property type="entry name" value="YSL-like"/>
</dbReference>
<feature type="transmembrane region" description="Helical" evidence="6">
    <location>
        <begin position="635"/>
        <end position="653"/>
    </location>
</feature>
<dbReference type="STRING" id="314278.NB231_08685"/>
<dbReference type="NCBIfam" id="TIGR00728">
    <property type="entry name" value="OPT_sfam"/>
    <property type="match status" value="2"/>
</dbReference>
<evidence type="ECO:0000256" key="6">
    <source>
        <dbReference type="SAM" id="Phobius"/>
    </source>
</evidence>
<evidence type="ECO:0000313" key="8">
    <source>
        <dbReference type="Proteomes" id="UP000003374"/>
    </source>
</evidence>
<feature type="transmembrane region" description="Helical" evidence="6">
    <location>
        <begin position="89"/>
        <end position="107"/>
    </location>
</feature>
<sequence length="655" mass="67822">MNHASKVGVMLPPAPRGMLPQLTVKAVILGIILAIVMAAANAYLGLFTGMTVSASIPAAVISMGVLRLFRHSNIIENNIVQTGASAGEALAAGAIFTLPALILLHHWSHFHYWWVVGLTGAGGLLGVLFTIPLRRSLIVDQKLAFPEGTATAEVLKVGDHPRAGLNALALAALLGALAKLATTGLQLFPGIAVAAGYISRRAVGYVGLHISPALLGVGYIVGLNIASLVFLGGAISWFVAIPIFGAYFITTDPQLAALAATHPGAADLAREIWSTQIRYLGVGAMLVGGLWALLSLRASLFVGIKGGLEQHRAGRAALANRSETDKDIPMQWVLIAVAALVAPLFYLFQSITGALVVSLPMTGIMLVAAFLFASVGGYMAGLVGSSNNPISGITITTILFAALVLLWLMGARSTIGPAAAILIGAVVCSAAAIAGDNLQDLKAGHLIGATAWKLQIMQGVGVVSAVLVMAPILNLLLRAYGFGAPTTLHPQALPAPQASLMAAVAQGVFGAGLPWAMIGTGAGIGIAVIAFDEWLKYRKARWRAPVLAVAVGSYLPLELATPIFLGGLVAYGARRYNGRRHGLGHTEEHMRRGMLFAAGLITGEALLGIALAVPIVITHDANVVALPEAIRQGSWLGLLVIVLIAAGLARVAMRA</sequence>
<dbReference type="Proteomes" id="UP000003374">
    <property type="component" value="Unassembled WGS sequence"/>
</dbReference>
<keyword evidence="3 6" id="KW-0812">Transmembrane</keyword>
<dbReference type="Pfam" id="PF03169">
    <property type="entry name" value="OPT"/>
    <property type="match status" value="1"/>
</dbReference>
<dbReference type="PANTHER" id="PTHR31645:SF0">
    <property type="entry name" value="OLIGOPEPTIDE TRANSPORTER YGL114W-RELATED"/>
    <property type="match status" value="1"/>
</dbReference>
<feature type="transmembrane region" description="Helical" evidence="6">
    <location>
        <begin position="330"/>
        <end position="348"/>
    </location>
</feature>
<evidence type="ECO:0000256" key="2">
    <source>
        <dbReference type="ARBA" id="ARBA00022448"/>
    </source>
</evidence>
<dbReference type="PANTHER" id="PTHR31645">
    <property type="entry name" value="OLIGOPEPTIDE TRANSPORTER YGL114W-RELATED"/>
    <property type="match status" value="1"/>
</dbReference>
<comment type="subcellular location">
    <subcellularLocation>
        <location evidence="1">Membrane</location>
        <topology evidence="1">Multi-pass membrane protein</topology>
    </subcellularLocation>
</comment>
<feature type="transmembrane region" description="Helical" evidence="6">
    <location>
        <begin position="551"/>
        <end position="573"/>
    </location>
</feature>
<dbReference type="AlphaFoldDB" id="A4BSQ0"/>
<feature type="transmembrane region" description="Helical" evidence="6">
    <location>
        <begin position="390"/>
        <end position="408"/>
    </location>
</feature>
<name>A4BSQ0_9GAMM</name>
<dbReference type="EMBL" id="AAOF01000010">
    <property type="protein sequence ID" value="EAR21320.1"/>
    <property type="molecule type" value="Genomic_DNA"/>
</dbReference>
<gene>
    <name evidence="7" type="ORF">NB231_08685</name>
</gene>
<feature type="transmembrane region" description="Helical" evidence="6">
    <location>
        <begin position="50"/>
        <end position="69"/>
    </location>
</feature>
<accession>A4BSQ0</accession>
<feature type="transmembrane region" description="Helical" evidence="6">
    <location>
        <begin position="228"/>
        <end position="249"/>
    </location>
</feature>
<evidence type="ECO:0000256" key="1">
    <source>
        <dbReference type="ARBA" id="ARBA00004141"/>
    </source>
</evidence>
<feature type="transmembrane region" description="Helical" evidence="6">
    <location>
        <begin position="26"/>
        <end position="44"/>
    </location>
</feature>
<feature type="transmembrane region" description="Helical" evidence="6">
    <location>
        <begin position="498"/>
        <end position="531"/>
    </location>
</feature>
<dbReference type="NCBIfam" id="TIGR00733">
    <property type="entry name" value="OPT family oligopeptide transporter"/>
    <property type="match status" value="1"/>
</dbReference>
<feature type="transmembrane region" description="Helical" evidence="6">
    <location>
        <begin position="355"/>
        <end position="378"/>
    </location>
</feature>
<keyword evidence="8" id="KW-1185">Reference proteome</keyword>
<evidence type="ECO:0000313" key="7">
    <source>
        <dbReference type="EMBL" id="EAR21320.1"/>
    </source>
</evidence>
<proteinExistence type="predicted"/>
<feature type="transmembrane region" description="Helical" evidence="6">
    <location>
        <begin position="415"/>
        <end position="435"/>
    </location>
</feature>
<keyword evidence="5 6" id="KW-0472">Membrane</keyword>
<evidence type="ECO:0000256" key="3">
    <source>
        <dbReference type="ARBA" id="ARBA00022692"/>
    </source>
</evidence>
<dbReference type="InterPro" id="IPR004814">
    <property type="entry name" value="Oligopep_transpt"/>
</dbReference>
<organism evidence="7 8">
    <name type="scientific">Nitrococcus mobilis Nb-231</name>
    <dbReference type="NCBI Taxonomy" id="314278"/>
    <lineage>
        <taxon>Bacteria</taxon>
        <taxon>Pseudomonadati</taxon>
        <taxon>Pseudomonadota</taxon>
        <taxon>Gammaproteobacteria</taxon>
        <taxon>Chromatiales</taxon>
        <taxon>Ectothiorhodospiraceae</taxon>
        <taxon>Nitrococcus</taxon>
    </lineage>
</organism>
<feature type="transmembrane region" description="Helical" evidence="6">
    <location>
        <begin position="113"/>
        <end position="133"/>
    </location>
</feature>
<feature type="transmembrane region" description="Helical" evidence="6">
    <location>
        <begin position="202"/>
        <end position="222"/>
    </location>
</feature>
<dbReference type="GO" id="GO:0016020">
    <property type="term" value="C:membrane"/>
    <property type="evidence" value="ECO:0007669"/>
    <property type="project" value="UniProtKB-SubCell"/>
</dbReference>
<reference evidence="7 8" key="1">
    <citation type="submission" date="2006-02" db="EMBL/GenBank/DDBJ databases">
        <authorList>
            <person name="Waterbury J."/>
            <person name="Ferriera S."/>
            <person name="Johnson J."/>
            <person name="Kravitz S."/>
            <person name="Halpern A."/>
            <person name="Remington K."/>
            <person name="Beeson K."/>
            <person name="Tran B."/>
            <person name="Rogers Y.-H."/>
            <person name="Friedman R."/>
            <person name="Venter J.C."/>
        </authorList>
    </citation>
    <scope>NUCLEOTIDE SEQUENCE [LARGE SCALE GENOMIC DNA]</scope>
    <source>
        <strain evidence="7 8">Nb-231</strain>
    </source>
</reference>
<feature type="transmembrane region" description="Helical" evidence="6">
    <location>
        <begin position="455"/>
        <end position="477"/>
    </location>
</feature>
<keyword evidence="4 6" id="KW-1133">Transmembrane helix</keyword>
<keyword evidence="2" id="KW-0813">Transport</keyword>
<evidence type="ECO:0000256" key="4">
    <source>
        <dbReference type="ARBA" id="ARBA00022989"/>
    </source>
</evidence>
<comment type="caution">
    <text evidence="7">The sequence shown here is derived from an EMBL/GenBank/DDBJ whole genome shotgun (WGS) entry which is preliminary data.</text>
</comment>
<feature type="transmembrane region" description="Helical" evidence="6">
    <location>
        <begin position="279"/>
        <end position="304"/>
    </location>
</feature>
<dbReference type="eggNOG" id="COG1297">
    <property type="taxonomic scope" value="Bacteria"/>
</dbReference>